<dbReference type="Pfam" id="PF12627">
    <property type="entry name" value="PolyA_pol_RNAbd"/>
    <property type="match status" value="1"/>
</dbReference>
<feature type="domain" description="CCA-adding enzyme C-terminal" evidence="12">
    <location>
        <begin position="244"/>
        <end position="367"/>
    </location>
</feature>
<evidence type="ECO:0000256" key="3">
    <source>
        <dbReference type="ARBA" id="ARBA00022694"/>
    </source>
</evidence>
<dbReference type="Pfam" id="PF13735">
    <property type="entry name" value="tRNA_NucTran2_2"/>
    <property type="match status" value="1"/>
</dbReference>
<accession>A0ABY7W2L2</accession>
<dbReference type="Gene3D" id="3.30.460.10">
    <property type="entry name" value="Beta Polymerase, domain 2"/>
    <property type="match status" value="1"/>
</dbReference>
<evidence type="ECO:0000256" key="4">
    <source>
        <dbReference type="ARBA" id="ARBA00022695"/>
    </source>
</evidence>
<name>A0ABY7W2L2_9BACT</name>
<keyword evidence="3" id="KW-0819">tRNA processing</keyword>
<evidence type="ECO:0000256" key="2">
    <source>
        <dbReference type="ARBA" id="ARBA00022679"/>
    </source>
</evidence>
<protein>
    <recommendedName>
        <fullName evidence="15">CCA tRNA nucleotidyltransferase</fullName>
    </recommendedName>
</protein>
<feature type="domain" description="Poly A polymerase head" evidence="10">
    <location>
        <begin position="13"/>
        <end position="133"/>
    </location>
</feature>
<dbReference type="Proteomes" id="UP001214250">
    <property type="component" value="Chromosome 2"/>
</dbReference>
<evidence type="ECO:0000259" key="12">
    <source>
        <dbReference type="Pfam" id="PF13735"/>
    </source>
</evidence>
<dbReference type="EMBL" id="CP117812">
    <property type="protein sequence ID" value="WDE99204.1"/>
    <property type="molecule type" value="Genomic_DNA"/>
</dbReference>
<dbReference type="PANTHER" id="PTHR46173">
    <property type="entry name" value="CCA TRNA NUCLEOTIDYLTRANSFERASE 1, MITOCHONDRIAL"/>
    <property type="match status" value="1"/>
</dbReference>
<comment type="similarity">
    <text evidence="9">Belongs to the tRNA nucleotidyltransferase/poly(A) polymerase family.</text>
</comment>
<dbReference type="InterPro" id="IPR043519">
    <property type="entry name" value="NT_sf"/>
</dbReference>
<evidence type="ECO:0000259" key="10">
    <source>
        <dbReference type="Pfam" id="PF01743"/>
    </source>
</evidence>
<keyword evidence="2 9" id="KW-0808">Transferase</keyword>
<proteinExistence type="inferred from homology"/>
<sequence length="385" mass="43682">MYPDFCKIFDEEIYIVGGAVRDQLLGVEVFDVDIASAIHPHPFKVLCNKLGYKTFDTGIEHGTVTVLIDGKPYEHTTFREDISCDGRNASVSFSKTIEEDLSRRDFTINAIAMLNDKLIDPYDGQVDLQNRILKTVGIAKERFCEDYLRIIRAARFASRLHMDIDPDLLIAAKALAPQIREHVSVERISDEFKKAQAHGAEFLACLHSMGILDLLFPKRSESNSSSAWWQEVGRASKFDIETYFASLMRPLNDPEQVDKACREYKLSRLIIRFSTQLVSHLPYLMSEDFSLEKSYQLIKACGDNAQRLINYADNVMIHNSRPSSLDKTLTHLDKIIDSIKSPLVNGGDLHKLAIKPGPEFRTILDRAALLQIEGFDKEQILNKIT</sequence>
<organism evidence="13 14">
    <name type="scientific">Lentisphaera profundi</name>
    <dbReference type="NCBI Taxonomy" id="1658616"/>
    <lineage>
        <taxon>Bacteria</taxon>
        <taxon>Pseudomonadati</taxon>
        <taxon>Lentisphaerota</taxon>
        <taxon>Lentisphaeria</taxon>
        <taxon>Lentisphaerales</taxon>
        <taxon>Lentisphaeraceae</taxon>
        <taxon>Lentisphaera</taxon>
    </lineage>
</organism>
<keyword evidence="7" id="KW-0460">Magnesium</keyword>
<gene>
    <name evidence="13" type="ORF">PQO03_15320</name>
</gene>
<feature type="domain" description="tRNA nucleotidyltransferase/poly(A) polymerase RNA and SrmB- binding" evidence="11">
    <location>
        <begin position="162"/>
        <end position="218"/>
    </location>
</feature>
<dbReference type="SUPFAM" id="SSF81891">
    <property type="entry name" value="Poly A polymerase C-terminal region-like"/>
    <property type="match status" value="1"/>
</dbReference>
<keyword evidence="5" id="KW-0479">Metal-binding</keyword>
<evidence type="ECO:0008006" key="15">
    <source>
        <dbReference type="Google" id="ProtNLM"/>
    </source>
</evidence>
<evidence type="ECO:0000256" key="5">
    <source>
        <dbReference type="ARBA" id="ARBA00022723"/>
    </source>
</evidence>
<dbReference type="CDD" id="cd05398">
    <property type="entry name" value="NT_ClassII-CCAase"/>
    <property type="match status" value="1"/>
</dbReference>
<keyword evidence="4" id="KW-0548">Nucleotidyltransferase</keyword>
<evidence type="ECO:0000256" key="6">
    <source>
        <dbReference type="ARBA" id="ARBA00022741"/>
    </source>
</evidence>
<dbReference type="InterPro" id="IPR032810">
    <property type="entry name" value="CCA-adding_enz_C"/>
</dbReference>
<evidence type="ECO:0000256" key="1">
    <source>
        <dbReference type="ARBA" id="ARBA00001946"/>
    </source>
</evidence>
<keyword evidence="8 9" id="KW-0694">RNA-binding</keyword>
<evidence type="ECO:0000256" key="9">
    <source>
        <dbReference type="RuleBase" id="RU003953"/>
    </source>
</evidence>
<dbReference type="InterPro" id="IPR002646">
    <property type="entry name" value="PolA_pol_head_dom"/>
</dbReference>
<evidence type="ECO:0000256" key="7">
    <source>
        <dbReference type="ARBA" id="ARBA00022842"/>
    </source>
</evidence>
<dbReference type="RefSeq" id="WP_274154064.1">
    <property type="nucleotide sequence ID" value="NZ_CP117812.1"/>
</dbReference>
<dbReference type="Pfam" id="PF01743">
    <property type="entry name" value="PolyA_pol"/>
    <property type="match status" value="1"/>
</dbReference>
<keyword evidence="14" id="KW-1185">Reference proteome</keyword>
<dbReference type="PANTHER" id="PTHR46173:SF1">
    <property type="entry name" value="CCA TRNA NUCLEOTIDYLTRANSFERASE 1, MITOCHONDRIAL"/>
    <property type="match status" value="1"/>
</dbReference>
<dbReference type="InterPro" id="IPR032828">
    <property type="entry name" value="PolyA_RNA-bd"/>
</dbReference>
<evidence type="ECO:0000256" key="8">
    <source>
        <dbReference type="ARBA" id="ARBA00022884"/>
    </source>
</evidence>
<evidence type="ECO:0000313" key="13">
    <source>
        <dbReference type="EMBL" id="WDE99204.1"/>
    </source>
</evidence>
<keyword evidence="6" id="KW-0547">Nucleotide-binding</keyword>
<reference evidence="13 14" key="1">
    <citation type="submission" date="2023-02" db="EMBL/GenBank/DDBJ databases">
        <title>Genome sequence of Lentisphaera profundi SAORIC-696.</title>
        <authorList>
            <person name="Kim e."/>
            <person name="Cho J.-C."/>
            <person name="Choi A."/>
            <person name="Kang I."/>
        </authorList>
    </citation>
    <scope>NUCLEOTIDE SEQUENCE [LARGE SCALE GENOMIC DNA]</scope>
    <source>
        <strain evidence="13 14">SAORIC-696</strain>
    </source>
</reference>
<evidence type="ECO:0000313" key="14">
    <source>
        <dbReference type="Proteomes" id="UP001214250"/>
    </source>
</evidence>
<dbReference type="Gene3D" id="1.10.3090.10">
    <property type="entry name" value="cca-adding enzyme, domain 2"/>
    <property type="match status" value="1"/>
</dbReference>
<comment type="cofactor">
    <cofactor evidence="1">
        <name>Mg(2+)</name>
        <dbReference type="ChEBI" id="CHEBI:18420"/>
    </cofactor>
</comment>
<dbReference type="InterPro" id="IPR050264">
    <property type="entry name" value="Bact_CCA-adding_enz_type3_sf"/>
</dbReference>
<evidence type="ECO:0000259" key="11">
    <source>
        <dbReference type="Pfam" id="PF12627"/>
    </source>
</evidence>
<dbReference type="SUPFAM" id="SSF81301">
    <property type="entry name" value="Nucleotidyltransferase"/>
    <property type="match status" value="1"/>
</dbReference>